<dbReference type="Pfam" id="PF21844">
    <property type="entry name" value="DUF6903"/>
    <property type="match status" value="1"/>
</dbReference>
<keyword evidence="3" id="KW-1185">Reference proteome</keyword>
<dbReference type="InterPro" id="IPR054198">
    <property type="entry name" value="DUF6903"/>
</dbReference>
<protein>
    <submittedName>
        <fullName evidence="2">Uncharacterized protein</fullName>
    </submittedName>
</protein>
<keyword evidence="1" id="KW-1133">Transmembrane helix</keyword>
<evidence type="ECO:0000313" key="2">
    <source>
        <dbReference type="EMBL" id="USS00796.1"/>
    </source>
</evidence>
<dbReference type="GeneID" id="303562180"/>
<dbReference type="RefSeq" id="WP_162925967.1">
    <property type="nucleotide sequence ID" value="NZ_CABMIZ010000002.1"/>
</dbReference>
<dbReference type="EMBL" id="CP099799">
    <property type="protein sequence ID" value="USS00796.1"/>
    <property type="molecule type" value="Genomic_DNA"/>
</dbReference>
<dbReference type="Proteomes" id="UP001055437">
    <property type="component" value="Chromosome"/>
</dbReference>
<reference evidence="2" key="1">
    <citation type="submission" date="2022-06" db="EMBL/GenBank/DDBJ databases">
        <authorList>
            <person name="Holder M.E."/>
            <person name="Ajami N.J."/>
            <person name="Petrosino J.F."/>
        </authorList>
    </citation>
    <scope>NUCLEOTIDE SEQUENCE</scope>
    <source>
        <strain evidence="2">RMA 8861</strain>
    </source>
</reference>
<sequence>MKKLIGAIIFLISIFLVVKGNKILGYTGLGLMFIGLAGLLSELYLYNKRYQ</sequence>
<evidence type="ECO:0000256" key="1">
    <source>
        <dbReference type="SAM" id="Phobius"/>
    </source>
</evidence>
<keyword evidence="1" id="KW-0472">Membrane</keyword>
<accession>A0ABY5B0N1</accession>
<name>A0ABY5B0N1_CLOSE</name>
<proteinExistence type="predicted"/>
<gene>
    <name evidence="2" type="ORF">NH397_15280</name>
</gene>
<organism evidence="2 3">
    <name type="scientific">Clostridium septicum</name>
    <dbReference type="NCBI Taxonomy" id="1504"/>
    <lineage>
        <taxon>Bacteria</taxon>
        <taxon>Bacillati</taxon>
        <taxon>Bacillota</taxon>
        <taxon>Clostridia</taxon>
        <taxon>Eubacteriales</taxon>
        <taxon>Clostridiaceae</taxon>
        <taxon>Clostridium</taxon>
    </lineage>
</organism>
<feature type="transmembrane region" description="Helical" evidence="1">
    <location>
        <begin position="30"/>
        <end position="46"/>
    </location>
</feature>
<evidence type="ECO:0000313" key="3">
    <source>
        <dbReference type="Proteomes" id="UP001055437"/>
    </source>
</evidence>
<keyword evidence="1" id="KW-0812">Transmembrane</keyword>